<evidence type="ECO:0000313" key="2">
    <source>
        <dbReference type="EMBL" id="WLQ32931.1"/>
    </source>
</evidence>
<organism evidence="2 3">
    <name type="scientific">Streptomyces castrisilvae</name>
    <dbReference type="NCBI Taxonomy" id="3033811"/>
    <lineage>
        <taxon>Bacteria</taxon>
        <taxon>Bacillati</taxon>
        <taxon>Actinomycetota</taxon>
        <taxon>Actinomycetes</taxon>
        <taxon>Kitasatosporales</taxon>
        <taxon>Streptomycetaceae</taxon>
        <taxon>Streptomyces</taxon>
    </lineage>
</organism>
<feature type="compositionally biased region" description="Low complexity" evidence="1">
    <location>
        <begin position="27"/>
        <end position="44"/>
    </location>
</feature>
<name>A0ABY9HEH6_9ACTN</name>
<sequence>MNEETHEGQGPEGKSEDKPVTDAQDGSVAPAAAPEDPAASQSPAVAEDAGTRGPEGPRPSFVRRLLRSRTVRAVTAAAVAGALVGAGAVAWRTDTLPLLGPAPCWDSLGDGSMKSLFGDRRTEVDEQALQTDPMGEGGTYGQCRITSYEGDRARRQVTLNVRRLDGLRGTDSQSWPGEFLSAGMVRLGDGLPGMVSASRAWIALPQACTGREEFTGPTVVDIGMGRADFEVSSEYTLKDRNALTGALLDAANGVIESFGCTGTYQEPRTLPAPVKWDATKASAFCGIKGLTLPQAYREELRQVRVGGEGGPARVCEAGTSSRESSVRLTTVVDPALSEIFGWDSLRSGAAVRGTGGYGKVGANRAVYRAVCQTGPVMLIVEQLRPAGKGSRFTFTSDLLADYVAAESERIGCGPQKLRDAES</sequence>
<keyword evidence="3" id="KW-1185">Reference proteome</keyword>
<dbReference type="EMBL" id="CP120997">
    <property type="protein sequence ID" value="WLQ32931.1"/>
    <property type="molecule type" value="Genomic_DNA"/>
</dbReference>
<dbReference type="RefSeq" id="WP_306052226.1">
    <property type="nucleotide sequence ID" value="NZ_CP120997.1"/>
</dbReference>
<feature type="region of interest" description="Disordered" evidence="1">
    <location>
        <begin position="1"/>
        <end position="61"/>
    </location>
</feature>
<dbReference type="Proteomes" id="UP001239522">
    <property type="component" value="Chromosome"/>
</dbReference>
<accession>A0ABY9HEH6</accession>
<evidence type="ECO:0000313" key="3">
    <source>
        <dbReference type="Proteomes" id="UP001239522"/>
    </source>
</evidence>
<gene>
    <name evidence="2" type="ORF">P8A18_05455</name>
</gene>
<protein>
    <submittedName>
        <fullName evidence="2">Uncharacterized protein</fullName>
    </submittedName>
</protein>
<reference evidence="2 3" key="1">
    <citation type="submission" date="2023-03" db="EMBL/GenBank/DDBJ databases">
        <title>Isolation and description of six Streptomyces strains from soil environments, able to metabolize different microbial glucans.</title>
        <authorList>
            <person name="Widen T."/>
            <person name="Larsbrink J."/>
        </authorList>
    </citation>
    <scope>NUCLEOTIDE SEQUENCE [LARGE SCALE GENOMIC DNA]</scope>
    <source>
        <strain evidence="2 3">Mut1</strain>
    </source>
</reference>
<proteinExistence type="predicted"/>
<evidence type="ECO:0000256" key="1">
    <source>
        <dbReference type="SAM" id="MobiDB-lite"/>
    </source>
</evidence>
<feature type="compositionally biased region" description="Basic and acidic residues" evidence="1">
    <location>
        <begin position="1"/>
        <end position="20"/>
    </location>
</feature>